<dbReference type="AlphaFoldDB" id="A0A848M4L6"/>
<organism evidence="1 2">
    <name type="scientific">Paenibacillus lemnae</name>
    <dbReference type="NCBI Taxonomy" id="1330551"/>
    <lineage>
        <taxon>Bacteria</taxon>
        <taxon>Bacillati</taxon>
        <taxon>Bacillota</taxon>
        <taxon>Bacilli</taxon>
        <taxon>Bacillales</taxon>
        <taxon>Paenibacillaceae</taxon>
        <taxon>Paenibacillus</taxon>
    </lineage>
</organism>
<evidence type="ECO:0000313" key="1">
    <source>
        <dbReference type="EMBL" id="NMO94743.1"/>
    </source>
</evidence>
<comment type="caution">
    <text evidence="1">The sequence shown here is derived from an EMBL/GenBank/DDBJ whole genome shotgun (WGS) entry which is preliminary data.</text>
</comment>
<dbReference type="Proteomes" id="UP000565468">
    <property type="component" value="Unassembled WGS sequence"/>
</dbReference>
<dbReference type="RefSeq" id="WP_169503438.1">
    <property type="nucleotide sequence ID" value="NZ_JABBPN010000002.1"/>
</dbReference>
<name>A0A848M4L6_PAELE</name>
<evidence type="ECO:0000313" key="2">
    <source>
        <dbReference type="Proteomes" id="UP000565468"/>
    </source>
</evidence>
<accession>A0A848M4L6</accession>
<dbReference type="PROSITE" id="PS51257">
    <property type="entry name" value="PROKAR_LIPOPROTEIN"/>
    <property type="match status" value="1"/>
</dbReference>
<sequence length="115" mass="13059">MKYIKVLLILFVSFLFSLLVACGADDIKHEKSEHWDVSLQRSTGSFSIFYNGDETQIKDLVYEITGTNIDQQGKASAEQEIPFNLSGTVTDSDKTKDPIEFKISWNNKIETVTFE</sequence>
<gene>
    <name evidence="1" type="ORF">HII30_02930</name>
</gene>
<dbReference type="EMBL" id="JABBPN010000002">
    <property type="protein sequence ID" value="NMO94743.1"/>
    <property type="molecule type" value="Genomic_DNA"/>
</dbReference>
<keyword evidence="2" id="KW-1185">Reference proteome</keyword>
<proteinExistence type="predicted"/>
<protein>
    <recommendedName>
        <fullName evidence="3">Lipoprotein</fullName>
    </recommendedName>
</protein>
<evidence type="ECO:0008006" key="3">
    <source>
        <dbReference type="Google" id="ProtNLM"/>
    </source>
</evidence>
<reference evidence="1 2" key="1">
    <citation type="submission" date="2020-04" db="EMBL/GenBank/DDBJ databases">
        <title>Paenibacillus algicola sp. nov., a novel marine bacterium producing alginate lyase.</title>
        <authorList>
            <person name="Huang H."/>
        </authorList>
    </citation>
    <scope>NUCLEOTIDE SEQUENCE [LARGE SCALE GENOMIC DNA]</scope>
    <source>
        <strain evidence="1 2">L7-75</strain>
    </source>
</reference>